<keyword evidence="1" id="KW-0812">Transmembrane</keyword>
<keyword evidence="3" id="KW-1185">Reference proteome</keyword>
<proteinExistence type="predicted"/>
<evidence type="ECO:0000313" key="3">
    <source>
        <dbReference type="Proteomes" id="UP001174936"/>
    </source>
</evidence>
<organism evidence="2 3">
    <name type="scientific">Cercophora newfieldiana</name>
    <dbReference type="NCBI Taxonomy" id="92897"/>
    <lineage>
        <taxon>Eukaryota</taxon>
        <taxon>Fungi</taxon>
        <taxon>Dikarya</taxon>
        <taxon>Ascomycota</taxon>
        <taxon>Pezizomycotina</taxon>
        <taxon>Sordariomycetes</taxon>
        <taxon>Sordariomycetidae</taxon>
        <taxon>Sordariales</taxon>
        <taxon>Lasiosphaeriaceae</taxon>
        <taxon>Cercophora</taxon>
    </lineage>
</organism>
<evidence type="ECO:0000313" key="2">
    <source>
        <dbReference type="EMBL" id="KAK0657253.1"/>
    </source>
</evidence>
<dbReference type="AlphaFoldDB" id="A0AA39YRE6"/>
<keyword evidence="1" id="KW-1133">Transmembrane helix</keyword>
<sequence>MSLLFPFLAVLAWAGYLDSLLGWHTHGYFNGMHRVERARAVVFAVAGLIAWVLALTIVGVVSRIA</sequence>
<evidence type="ECO:0000256" key="1">
    <source>
        <dbReference type="SAM" id="Phobius"/>
    </source>
</evidence>
<comment type="caution">
    <text evidence="2">The sequence shown here is derived from an EMBL/GenBank/DDBJ whole genome shotgun (WGS) entry which is preliminary data.</text>
</comment>
<name>A0AA39YRE6_9PEZI</name>
<protein>
    <submittedName>
        <fullName evidence="2">Uncharacterized protein</fullName>
    </submittedName>
</protein>
<dbReference type="EMBL" id="JAULSV010000001">
    <property type="protein sequence ID" value="KAK0657253.1"/>
    <property type="molecule type" value="Genomic_DNA"/>
</dbReference>
<accession>A0AA39YRE6</accession>
<gene>
    <name evidence="2" type="ORF">B0T16DRAFT_401273</name>
</gene>
<dbReference type="Proteomes" id="UP001174936">
    <property type="component" value="Unassembled WGS sequence"/>
</dbReference>
<reference evidence="2" key="1">
    <citation type="submission" date="2023-06" db="EMBL/GenBank/DDBJ databases">
        <title>Genome-scale phylogeny and comparative genomics of the fungal order Sordariales.</title>
        <authorList>
            <consortium name="Lawrence Berkeley National Laboratory"/>
            <person name="Hensen N."/>
            <person name="Bonometti L."/>
            <person name="Westerberg I."/>
            <person name="Brannstrom I.O."/>
            <person name="Guillou S."/>
            <person name="Cros-Aarteil S."/>
            <person name="Calhoun S."/>
            <person name="Haridas S."/>
            <person name="Kuo A."/>
            <person name="Mondo S."/>
            <person name="Pangilinan J."/>
            <person name="Riley R."/>
            <person name="Labutti K."/>
            <person name="Andreopoulos B."/>
            <person name="Lipzen A."/>
            <person name="Chen C."/>
            <person name="Yanf M."/>
            <person name="Daum C."/>
            <person name="Ng V."/>
            <person name="Clum A."/>
            <person name="Steindorff A."/>
            <person name="Ohm R."/>
            <person name="Martin F."/>
            <person name="Silar P."/>
            <person name="Natvig D."/>
            <person name="Lalanne C."/>
            <person name="Gautier V."/>
            <person name="Ament-Velasquez S.L."/>
            <person name="Kruys A."/>
            <person name="Hutchinson M.I."/>
            <person name="Powell A.J."/>
            <person name="Barry K."/>
            <person name="Miller A.N."/>
            <person name="Grigoriev I.V."/>
            <person name="Debuchy R."/>
            <person name="Gladieux P."/>
            <person name="Thoren M.H."/>
            <person name="Johannesson H."/>
        </authorList>
    </citation>
    <scope>NUCLEOTIDE SEQUENCE</scope>
    <source>
        <strain evidence="2">SMH2532-1</strain>
    </source>
</reference>
<feature type="transmembrane region" description="Helical" evidence="1">
    <location>
        <begin position="38"/>
        <end position="61"/>
    </location>
</feature>
<keyword evidence="1" id="KW-0472">Membrane</keyword>